<dbReference type="Gene3D" id="3.90.550.10">
    <property type="entry name" value="Spore Coat Polysaccharide Biosynthesis Protein SpsA, Chain A"/>
    <property type="match status" value="1"/>
</dbReference>
<dbReference type="InterPro" id="IPR008630">
    <property type="entry name" value="Glyco_trans_34"/>
</dbReference>
<reference evidence="4 5" key="1">
    <citation type="submission" date="2017-04" db="EMBL/GenBank/DDBJ databases">
        <title>Genome sequencing of [Candida] sorbophila.</title>
        <authorList>
            <person name="Ahn J.O."/>
        </authorList>
    </citation>
    <scope>NUCLEOTIDE SEQUENCE [LARGE SCALE GENOMIC DNA]</scope>
    <source>
        <strain evidence="4 5">DS02</strain>
    </source>
</reference>
<evidence type="ECO:0000256" key="3">
    <source>
        <dbReference type="ARBA" id="ARBA00022679"/>
    </source>
</evidence>
<sequence length="472" mass="54885">MLASHEKMDVSHRDGAPHFSAPLEQIDKEAGNVEIANGDSEHELKDFVMPGSDKYSDAYKLFADTWNETVVSKVRDVYAAEKFLDFPQACSRSWALFVQSQSSWIERITKQFAHLGSEFLADLDALITLRSKEVVQECKERERTEREEKYNSMVKAQAAQESGLRDTATQQLADGNTRIRKDKFTIPESKKHLSPKPEEVVILSASDFSDKSGWRWRLHEEGLKNRDEYAKAHGYRHVFINFTKYDAARSHVAHPCWLKLPAIQEVLFKYPETKWVWWLDMDAIIWNGSIKLEDHILNPVAIDRRFMYDLDMTDIDQRHYMGSRTPKKGEFDTEQTSFIFSPDLQSINAGSFFVKNTPATRAMLEFWGDPEYIYNEDHENKFGLKEQDAFVKLYLRHKMFRDTTAIVPQAVLNSYGPDDDFPSRKAEWGDLVVHFAGRSSYDDYHVIWDKVYKTRILGNGERAEPDYEMPDW</sequence>
<dbReference type="RefSeq" id="XP_024666124.1">
    <property type="nucleotide sequence ID" value="XM_024810356.1"/>
</dbReference>
<evidence type="ECO:0000256" key="1">
    <source>
        <dbReference type="ARBA" id="ARBA00005664"/>
    </source>
</evidence>
<evidence type="ECO:0000313" key="5">
    <source>
        <dbReference type="Proteomes" id="UP000238350"/>
    </source>
</evidence>
<organism evidence="4 5">
    <name type="scientific">Wickerhamiella sorbophila</name>
    <dbReference type="NCBI Taxonomy" id="45607"/>
    <lineage>
        <taxon>Eukaryota</taxon>
        <taxon>Fungi</taxon>
        <taxon>Dikarya</taxon>
        <taxon>Ascomycota</taxon>
        <taxon>Saccharomycotina</taxon>
        <taxon>Dipodascomycetes</taxon>
        <taxon>Dipodascales</taxon>
        <taxon>Trichomonascaceae</taxon>
        <taxon>Wickerhamiella</taxon>
    </lineage>
</organism>
<dbReference type="OrthoDB" id="205108at2759"/>
<dbReference type="GO" id="GO:0006487">
    <property type="term" value="P:protein N-linked glycosylation"/>
    <property type="evidence" value="ECO:0007669"/>
    <property type="project" value="TreeGrafter"/>
</dbReference>
<dbReference type="Pfam" id="PF05637">
    <property type="entry name" value="Glyco_transf_34"/>
    <property type="match status" value="1"/>
</dbReference>
<keyword evidence="3 4" id="KW-0808">Transferase</keyword>
<dbReference type="STRING" id="45607.A0A2T0FMI0"/>
<proteinExistence type="inferred from homology"/>
<evidence type="ECO:0000313" key="4">
    <source>
        <dbReference type="EMBL" id="PRT56179.1"/>
    </source>
</evidence>
<gene>
    <name evidence="4" type="ORF">B9G98_03799</name>
</gene>
<dbReference type="PANTHER" id="PTHR31306:SF4">
    <property type="entry name" value="ALPHA-1,2-GALACTOSYLTRANSFERASE"/>
    <property type="match status" value="1"/>
</dbReference>
<name>A0A2T0FMI0_9ASCO</name>
<evidence type="ECO:0000256" key="2">
    <source>
        <dbReference type="ARBA" id="ARBA00022676"/>
    </source>
</evidence>
<keyword evidence="5" id="KW-1185">Reference proteome</keyword>
<dbReference type="GO" id="GO:0000139">
    <property type="term" value="C:Golgi membrane"/>
    <property type="evidence" value="ECO:0007669"/>
    <property type="project" value="TreeGrafter"/>
</dbReference>
<dbReference type="InterPro" id="IPR029044">
    <property type="entry name" value="Nucleotide-diphossugar_trans"/>
</dbReference>
<dbReference type="AlphaFoldDB" id="A0A2T0FMI0"/>
<comment type="caution">
    <text evidence="4">The sequence shown here is derived from an EMBL/GenBank/DDBJ whole genome shotgun (WGS) entry which is preliminary data.</text>
</comment>
<protein>
    <submittedName>
        <fullName evidence="4">Alpha-1,2-galactosyltransferase gmh3</fullName>
    </submittedName>
</protein>
<dbReference type="PANTHER" id="PTHR31306">
    <property type="entry name" value="ALPHA-1,6-MANNOSYLTRANSFERASE MNN11-RELATED"/>
    <property type="match status" value="1"/>
</dbReference>
<dbReference type="Proteomes" id="UP000238350">
    <property type="component" value="Unassembled WGS sequence"/>
</dbReference>
<comment type="similarity">
    <text evidence="1">Belongs to the glycosyltransferase 34 family.</text>
</comment>
<dbReference type="GeneID" id="36517547"/>
<dbReference type="EMBL" id="NDIQ01000022">
    <property type="protein sequence ID" value="PRT56179.1"/>
    <property type="molecule type" value="Genomic_DNA"/>
</dbReference>
<dbReference type="GO" id="GO:0016757">
    <property type="term" value="F:glycosyltransferase activity"/>
    <property type="evidence" value="ECO:0007669"/>
    <property type="project" value="UniProtKB-KW"/>
</dbReference>
<keyword evidence="2 4" id="KW-0328">Glycosyltransferase</keyword>
<accession>A0A2T0FMI0</accession>